<sequence>MNRSEKSPEFERAKSDAFRLLKYRSRAEKEIFKRLKEKGYPFQVITEVVAWLKEHGFVDDEMFAWLYAYDALKVHFKGPYRIERELLSLGISKEIVTKTLSRLKDEIDITSVLKAYLERVRFDIDDSSAIEKLKAKLYRRGFASSMIDATLREILNSHET</sequence>
<dbReference type="Gene3D" id="1.10.10.10">
    <property type="entry name" value="Winged helix-like DNA-binding domain superfamily/Winged helix DNA-binding domain"/>
    <property type="match status" value="2"/>
</dbReference>
<dbReference type="PATRIC" id="fig|1330330.3.peg.601"/>
<dbReference type="InterPro" id="IPR036388">
    <property type="entry name" value="WH-like_DNA-bd_sf"/>
</dbReference>
<evidence type="ECO:0000313" key="7">
    <source>
        <dbReference type="EMBL" id="AKI96958.1"/>
    </source>
</evidence>
<accession>A0A0G2ZDU0</accession>
<evidence type="ECO:0000256" key="1">
    <source>
        <dbReference type="ARBA" id="ARBA00004496"/>
    </source>
</evidence>
<protein>
    <recommendedName>
        <fullName evidence="3 5">Regulatory protein RecX</fullName>
    </recommendedName>
</protein>
<organism evidence="7 8">
    <name type="scientific">Kosmotoga pacifica</name>
    <dbReference type="NCBI Taxonomy" id="1330330"/>
    <lineage>
        <taxon>Bacteria</taxon>
        <taxon>Thermotogati</taxon>
        <taxon>Thermotogota</taxon>
        <taxon>Thermotogae</taxon>
        <taxon>Kosmotogales</taxon>
        <taxon>Kosmotogaceae</taxon>
        <taxon>Kosmotoga</taxon>
    </lineage>
</organism>
<dbReference type="HAMAP" id="MF_01114">
    <property type="entry name" value="RecX"/>
    <property type="match status" value="1"/>
</dbReference>
<dbReference type="InterPro" id="IPR003783">
    <property type="entry name" value="Regulatory_RecX"/>
</dbReference>
<evidence type="ECO:0000256" key="3">
    <source>
        <dbReference type="ARBA" id="ARBA00018111"/>
    </source>
</evidence>
<name>A0A0G2ZDU0_9BACT</name>
<evidence type="ECO:0000256" key="5">
    <source>
        <dbReference type="HAMAP-Rule" id="MF_01114"/>
    </source>
</evidence>
<dbReference type="OrthoDB" id="9794014at2"/>
<dbReference type="InterPro" id="IPR053926">
    <property type="entry name" value="RecX_HTH_1st"/>
</dbReference>
<evidence type="ECO:0000256" key="2">
    <source>
        <dbReference type="ARBA" id="ARBA00009695"/>
    </source>
</evidence>
<dbReference type="GO" id="GO:0005737">
    <property type="term" value="C:cytoplasm"/>
    <property type="evidence" value="ECO:0007669"/>
    <property type="project" value="UniProtKB-SubCell"/>
</dbReference>
<dbReference type="EMBL" id="CP011232">
    <property type="protein sequence ID" value="AKI96958.1"/>
    <property type="molecule type" value="Genomic_DNA"/>
</dbReference>
<feature type="domain" description="RecX first three-helical" evidence="6">
    <location>
        <begin position="13"/>
        <end position="52"/>
    </location>
</feature>
<evidence type="ECO:0000259" key="6">
    <source>
        <dbReference type="Pfam" id="PF21982"/>
    </source>
</evidence>
<dbReference type="RefSeq" id="WP_047754093.1">
    <property type="nucleotide sequence ID" value="NZ_CAJUHA010000019.1"/>
</dbReference>
<reference evidence="7 8" key="1">
    <citation type="submission" date="2015-04" db="EMBL/GenBank/DDBJ databases">
        <title>Complete Genome Sequence of Kosmotoga pacifica SLHLJ1.</title>
        <authorList>
            <person name="Jiang L.J."/>
            <person name="Shao Z.Z."/>
            <person name="Jebbar M."/>
        </authorList>
    </citation>
    <scope>NUCLEOTIDE SEQUENCE [LARGE SCALE GENOMIC DNA]</scope>
    <source>
        <strain evidence="7 8">SLHLJ1</strain>
    </source>
</reference>
<dbReference type="PANTHER" id="PTHR33602">
    <property type="entry name" value="REGULATORY PROTEIN RECX FAMILY PROTEIN"/>
    <property type="match status" value="1"/>
</dbReference>
<proteinExistence type="inferred from homology"/>
<evidence type="ECO:0000313" key="8">
    <source>
        <dbReference type="Proteomes" id="UP000035159"/>
    </source>
</evidence>
<dbReference type="Pfam" id="PF21982">
    <property type="entry name" value="RecX_HTH1"/>
    <property type="match status" value="1"/>
</dbReference>
<comment type="function">
    <text evidence="5">Modulates RecA activity.</text>
</comment>
<comment type="similarity">
    <text evidence="2 5">Belongs to the RecX family.</text>
</comment>
<dbReference type="PANTHER" id="PTHR33602:SF1">
    <property type="entry name" value="REGULATORY PROTEIN RECX FAMILY PROTEIN"/>
    <property type="match status" value="1"/>
</dbReference>
<dbReference type="KEGG" id="kpf:IX53_03000"/>
<keyword evidence="8" id="KW-1185">Reference proteome</keyword>
<evidence type="ECO:0000256" key="4">
    <source>
        <dbReference type="ARBA" id="ARBA00022490"/>
    </source>
</evidence>
<comment type="subcellular location">
    <subcellularLocation>
        <location evidence="1 5">Cytoplasm</location>
    </subcellularLocation>
</comment>
<dbReference type="Proteomes" id="UP000035159">
    <property type="component" value="Chromosome"/>
</dbReference>
<dbReference type="GO" id="GO:0006282">
    <property type="term" value="P:regulation of DNA repair"/>
    <property type="evidence" value="ECO:0007669"/>
    <property type="project" value="UniProtKB-UniRule"/>
</dbReference>
<dbReference type="STRING" id="1330330.IX53_03000"/>
<dbReference type="AlphaFoldDB" id="A0A0G2ZDU0"/>
<gene>
    <name evidence="5" type="primary">recX</name>
    <name evidence="7" type="ORF">IX53_03000</name>
</gene>
<keyword evidence="4 5" id="KW-0963">Cytoplasm</keyword>